<feature type="transmembrane region" description="Helical" evidence="1">
    <location>
        <begin position="144"/>
        <end position="164"/>
    </location>
</feature>
<dbReference type="AlphaFoldDB" id="A0A432MQE1"/>
<comment type="caution">
    <text evidence="3">The sequence shown here is derived from an EMBL/GenBank/DDBJ whole genome shotgun (WGS) entry which is preliminary data.</text>
</comment>
<dbReference type="Pfam" id="PF20604">
    <property type="entry name" value="DUF6798"/>
    <property type="match status" value="1"/>
</dbReference>
<sequence length="656" mass="70186">MPAGSGSPRPAPTWLAFVLLFGASLSLQGYRCLDGDQAYRLPLLLHSQTPSLYADDPFVRAFDAFNPHRGYLALLDYPSRLVGLPAALFLLYAITFAITCVGLRRLAEASWPGWGGWAGVLTVALVLLADAGNIGTNHLFEPMLLDRLIGFGLGWVALSGFVRGESGLLGAGLIGLAGLVHPSVGMQLGLLLGAGGTAGLFWPGRLGVSRARAAIGLGALAAALVPTVLLQAPQKAALFDGLDPETFRLLSFRVQGPQHMLPHLWRGMQWLSWFGYVLLAGLTLASEGRPLSAPRLRLATLLGVLLLGLGTAWVAIEVIEDPRITIFQPFRMATIARGICLVVISGRVLRLGQAGGRPGTLRAILLAAGLGSDGSMVVAVLAELAWTLGERLRSARLGAFAGAPVLAAGLAYLFRHDPDGGHLPLLAGIVLGIVLERARSRWTFPGWTLGRAVRLSALAFAVPALAMIAAIAPPSGPGWLRSAREALISRCRFGESPIDDVERLALWARSHTPPDARFIGPPGPKTFRLWSRRALAFNRAGSPYDASGLADWARRFADHVGFDGDPASFARSYLDDRHALERRYQQMSDADRAALARRQGAGYVLAAAPPDEQAPEAGSPLELLRVDGRYAIYRVRGMPDVLADRSQTEGDLRRSR</sequence>
<feature type="transmembrane region" description="Helical" evidence="1">
    <location>
        <begin position="113"/>
        <end position="132"/>
    </location>
</feature>
<feature type="transmembrane region" description="Helical" evidence="1">
    <location>
        <begin position="394"/>
        <end position="414"/>
    </location>
</feature>
<keyword evidence="4" id="KW-1185">Reference proteome</keyword>
<gene>
    <name evidence="3" type="ORF">TsocGM_03635</name>
</gene>
<name>A0A432MQE1_9BACT</name>
<feature type="transmembrane region" description="Helical" evidence="1">
    <location>
        <begin position="12"/>
        <end position="30"/>
    </location>
</feature>
<keyword evidence="1" id="KW-0472">Membrane</keyword>
<feature type="transmembrane region" description="Helical" evidence="1">
    <location>
        <begin position="270"/>
        <end position="286"/>
    </location>
</feature>
<evidence type="ECO:0000256" key="1">
    <source>
        <dbReference type="SAM" id="Phobius"/>
    </source>
</evidence>
<feature type="transmembrane region" description="Helical" evidence="1">
    <location>
        <begin position="214"/>
        <end position="232"/>
    </location>
</feature>
<dbReference type="Proteomes" id="UP000280296">
    <property type="component" value="Unassembled WGS sequence"/>
</dbReference>
<feature type="transmembrane region" description="Helical" evidence="1">
    <location>
        <begin position="81"/>
        <end position="107"/>
    </location>
</feature>
<feature type="domain" description="DUF6798" evidence="2">
    <location>
        <begin position="500"/>
        <end position="558"/>
    </location>
</feature>
<dbReference type="OrthoDB" id="252541at2"/>
<feature type="transmembrane region" description="Helical" evidence="1">
    <location>
        <begin position="328"/>
        <end position="349"/>
    </location>
</feature>
<feature type="transmembrane region" description="Helical" evidence="1">
    <location>
        <begin position="421"/>
        <end position="440"/>
    </location>
</feature>
<feature type="transmembrane region" description="Helical" evidence="1">
    <location>
        <begin position="452"/>
        <end position="472"/>
    </location>
</feature>
<keyword evidence="1" id="KW-0812">Transmembrane</keyword>
<dbReference type="RefSeq" id="WP_126723953.1">
    <property type="nucleotide sequence ID" value="NZ_RYZH01000004.1"/>
</dbReference>
<keyword evidence="1" id="KW-1133">Transmembrane helix</keyword>
<proteinExistence type="predicted"/>
<dbReference type="EMBL" id="RYZH01000004">
    <property type="protein sequence ID" value="RUL89218.1"/>
    <property type="molecule type" value="Genomic_DNA"/>
</dbReference>
<organism evidence="3 4">
    <name type="scientific">Tautonia sociabilis</name>
    <dbReference type="NCBI Taxonomy" id="2080755"/>
    <lineage>
        <taxon>Bacteria</taxon>
        <taxon>Pseudomonadati</taxon>
        <taxon>Planctomycetota</taxon>
        <taxon>Planctomycetia</taxon>
        <taxon>Isosphaerales</taxon>
        <taxon>Isosphaeraceae</taxon>
        <taxon>Tautonia</taxon>
    </lineage>
</organism>
<feature type="transmembrane region" description="Helical" evidence="1">
    <location>
        <begin position="298"/>
        <end position="316"/>
    </location>
</feature>
<evidence type="ECO:0000313" key="3">
    <source>
        <dbReference type="EMBL" id="RUL89218.1"/>
    </source>
</evidence>
<evidence type="ECO:0000259" key="2">
    <source>
        <dbReference type="Pfam" id="PF20604"/>
    </source>
</evidence>
<dbReference type="InterPro" id="IPR046477">
    <property type="entry name" value="DUF6798"/>
</dbReference>
<feature type="transmembrane region" description="Helical" evidence="1">
    <location>
        <begin position="361"/>
        <end position="382"/>
    </location>
</feature>
<evidence type="ECO:0000313" key="4">
    <source>
        <dbReference type="Proteomes" id="UP000280296"/>
    </source>
</evidence>
<protein>
    <recommendedName>
        <fullName evidence="2">DUF6798 domain-containing protein</fullName>
    </recommendedName>
</protein>
<reference evidence="3 4" key="1">
    <citation type="submission" date="2018-12" db="EMBL/GenBank/DDBJ databases">
        <authorList>
            <person name="Toschakov S.V."/>
        </authorList>
    </citation>
    <scope>NUCLEOTIDE SEQUENCE [LARGE SCALE GENOMIC DNA]</scope>
    <source>
        <strain evidence="3 4">GM2012</strain>
    </source>
</reference>
<reference evidence="3 4" key="2">
    <citation type="submission" date="2019-01" db="EMBL/GenBank/DDBJ databases">
        <title>Tautonia sociabilis, a novel thermotolerant planctomycete of Isosphaeraceae family, isolated from a 4000 m deep subterranean habitat.</title>
        <authorList>
            <person name="Kovaleva O.L."/>
            <person name="Elcheninov A.G."/>
            <person name="Van Heerden E."/>
            <person name="Toshchakov S.V."/>
            <person name="Novikov A."/>
            <person name="Bonch-Osmolovskaya E.A."/>
            <person name="Kublanov I.V."/>
        </authorList>
    </citation>
    <scope>NUCLEOTIDE SEQUENCE [LARGE SCALE GENOMIC DNA]</scope>
    <source>
        <strain evidence="3 4">GM2012</strain>
    </source>
</reference>
<accession>A0A432MQE1</accession>
<feature type="transmembrane region" description="Helical" evidence="1">
    <location>
        <begin position="184"/>
        <end position="202"/>
    </location>
</feature>